<organism evidence="2 3">
    <name type="scientific">Candidatus Allocopromorpha excrementipullorum</name>
    <dbReference type="NCBI Taxonomy" id="2840743"/>
    <lineage>
        <taxon>Bacteria</taxon>
        <taxon>Bacillati</taxon>
        <taxon>Bacillota</taxon>
        <taxon>Clostridia</taxon>
        <taxon>Eubacteriales</taxon>
        <taxon>Eubacteriaceae</taxon>
        <taxon>Eubacteriaceae incertae sedis</taxon>
        <taxon>Candidatus Allocopromorpha</taxon>
    </lineage>
</organism>
<accession>A0A9D1N5P6</accession>
<evidence type="ECO:0000313" key="3">
    <source>
        <dbReference type="Proteomes" id="UP000824130"/>
    </source>
</evidence>
<dbReference type="AlphaFoldDB" id="A0A9D1N5P6"/>
<evidence type="ECO:0000256" key="1">
    <source>
        <dbReference type="SAM" id="MobiDB-lite"/>
    </source>
</evidence>
<gene>
    <name evidence="2" type="ORF">IAD25_01270</name>
</gene>
<protein>
    <submittedName>
        <fullName evidence="2">Uncharacterized protein</fullName>
    </submittedName>
</protein>
<evidence type="ECO:0000313" key="2">
    <source>
        <dbReference type="EMBL" id="HIU95330.1"/>
    </source>
</evidence>
<comment type="caution">
    <text evidence="2">The sequence shown here is derived from an EMBL/GenBank/DDBJ whole genome shotgun (WGS) entry which is preliminary data.</text>
</comment>
<dbReference type="EMBL" id="DVOB01000031">
    <property type="protein sequence ID" value="HIU95330.1"/>
    <property type="molecule type" value="Genomic_DNA"/>
</dbReference>
<feature type="region of interest" description="Disordered" evidence="1">
    <location>
        <begin position="58"/>
        <end position="83"/>
    </location>
</feature>
<reference evidence="2" key="2">
    <citation type="journal article" date="2021" name="PeerJ">
        <title>Extensive microbial diversity within the chicken gut microbiome revealed by metagenomics and culture.</title>
        <authorList>
            <person name="Gilroy R."/>
            <person name="Ravi A."/>
            <person name="Getino M."/>
            <person name="Pursley I."/>
            <person name="Horton D.L."/>
            <person name="Alikhan N.F."/>
            <person name="Baker D."/>
            <person name="Gharbi K."/>
            <person name="Hall N."/>
            <person name="Watson M."/>
            <person name="Adriaenssens E.M."/>
            <person name="Foster-Nyarko E."/>
            <person name="Jarju S."/>
            <person name="Secka A."/>
            <person name="Antonio M."/>
            <person name="Oren A."/>
            <person name="Chaudhuri R.R."/>
            <person name="La Ragione R."/>
            <person name="Hildebrand F."/>
            <person name="Pallen M.J."/>
        </authorList>
    </citation>
    <scope>NUCLEOTIDE SEQUENCE</scope>
    <source>
        <strain evidence="2">ChiSjej4B22-8349</strain>
    </source>
</reference>
<sequence length="83" mass="9480">MVCFMPIAGEKMPILGISFCDGTKSYYCVDSDVGAMEDLVEMLTHAKEIMECLPERSVEDWEQDGRNGKDRDGDEKKENFHWA</sequence>
<dbReference type="Proteomes" id="UP000824130">
    <property type="component" value="Unassembled WGS sequence"/>
</dbReference>
<name>A0A9D1N5P6_9FIRM</name>
<proteinExistence type="predicted"/>
<reference evidence="2" key="1">
    <citation type="submission" date="2020-10" db="EMBL/GenBank/DDBJ databases">
        <authorList>
            <person name="Gilroy R."/>
        </authorList>
    </citation>
    <scope>NUCLEOTIDE SEQUENCE</scope>
    <source>
        <strain evidence="2">ChiSjej4B22-8349</strain>
    </source>
</reference>